<feature type="transmembrane region" description="Helical" evidence="5">
    <location>
        <begin position="47"/>
        <end position="64"/>
    </location>
</feature>
<name>A0A220VG32_9GAMM</name>
<evidence type="ECO:0000256" key="1">
    <source>
        <dbReference type="ARBA" id="ARBA00004141"/>
    </source>
</evidence>
<dbReference type="RefSeq" id="WP_089073821.1">
    <property type="nucleotide sequence ID" value="NZ_CP022356.1"/>
</dbReference>
<dbReference type="KEGG" id="pmai:CF386_07540"/>
<evidence type="ECO:0000313" key="7">
    <source>
        <dbReference type="EMBL" id="ASK78913.1"/>
    </source>
</evidence>
<evidence type="ECO:0000256" key="2">
    <source>
        <dbReference type="ARBA" id="ARBA00022692"/>
    </source>
</evidence>
<keyword evidence="8" id="KW-1185">Reference proteome</keyword>
<feature type="transmembrane region" description="Helical" evidence="5">
    <location>
        <begin position="123"/>
        <end position="142"/>
    </location>
</feature>
<feature type="transmembrane region" description="Helical" evidence="5">
    <location>
        <begin position="21"/>
        <end position="41"/>
    </location>
</feature>
<evidence type="ECO:0000313" key="8">
    <source>
        <dbReference type="Proteomes" id="UP000242175"/>
    </source>
</evidence>
<evidence type="ECO:0000259" key="6">
    <source>
        <dbReference type="Pfam" id="PF13515"/>
    </source>
</evidence>
<dbReference type="OrthoDB" id="554793at2"/>
<accession>A0A220VG32</accession>
<gene>
    <name evidence="7" type="ORF">CF386_07540</name>
</gene>
<dbReference type="Proteomes" id="UP000242175">
    <property type="component" value="Chromosome small"/>
</dbReference>
<evidence type="ECO:0000256" key="3">
    <source>
        <dbReference type="ARBA" id="ARBA00022989"/>
    </source>
</evidence>
<keyword evidence="2 5" id="KW-0812">Transmembrane</keyword>
<evidence type="ECO:0000256" key="4">
    <source>
        <dbReference type="ARBA" id="ARBA00023136"/>
    </source>
</evidence>
<dbReference type="GO" id="GO:0016020">
    <property type="term" value="C:membrane"/>
    <property type="evidence" value="ECO:0007669"/>
    <property type="project" value="UniProtKB-SubCell"/>
</dbReference>
<dbReference type="InterPro" id="IPR049453">
    <property type="entry name" value="Memb_transporter_dom"/>
</dbReference>
<feature type="transmembrane region" description="Helical" evidence="5">
    <location>
        <begin position="97"/>
        <end position="116"/>
    </location>
</feature>
<feature type="transmembrane region" description="Helical" evidence="5">
    <location>
        <begin position="71"/>
        <end position="91"/>
    </location>
</feature>
<dbReference type="Pfam" id="PF13515">
    <property type="entry name" value="FUSC_2"/>
    <property type="match status" value="1"/>
</dbReference>
<organism evidence="7 8">
    <name type="scientific">Paraphotobacterium marinum</name>
    <dbReference type="NCBI Taxonomy" id="1755811"/>
    <lineage>
        <taxon>Bacteria</taxon>
        <taxon>Pseudomonadati</taxon>
        <taxon>Pseudomonadota</taxon>
        <taxon>Gammaproteobacteria</taxon>
        <taxon>Vibrionales</taxon>
        <taxon>Vibrionaceae</taxon>
        <taxon>Paraphotobacterium</taxon>
    </lineage>
</organism>
<keyword evidence="4 5" id="KW-0472">Membrane</keyword>
<feature type="transmembrane region" description="Helical" evidence="5">
    <location>
        <begin position="148"/>
        <end position="168"/>
    </location>
</feature>
<dbReference type="AlphaFoldDB" id="A0A220VG32"/>
<feature type="domain" description="Integral membrane bound transporter" evidence="6">
    <location>
        <begin position="46"/>
        <end position="163"/>
    </location>
</feature>
<evidence type="ECO:0000256" key="5">
    <source>
        <dbReference type="SAM" id="Phobius"/>
    </source>
</evidence>
<reference evidence="7 8" key="1">
    <citation type="journal article" date="2016" name="Int. J. Syst. Evol. Microbiol.">
        <title>Paraphotobacterium marinum gen. nov., sp. nov., a member of the family Vibrionaceae, isolated from surface seawater.</title>
        <authorList>
            <person name="Huang Z."/>
            <person name="Dong C."/>
            <person name="Shao Z."/>
        </authorList>
    </citation>
    <scope>NUCLEOTIDE SEQUENCE [LARGE SCALE GENOMIC DNA]</scope>
    <source>
        <strain evidence="7 8">NSCS20N07D</strain>
    </source>
</reference>
<comment type="subcellular location">
    <subcellularLocation>
        <location evidence="1">Membrane</location>
        <topology evidence="1">Multi-pass membrane protein</topology>
    </subcellularLocation>
</comment>
<keyword evidence="3 5" id="KW-1133">Transmembrane helix</keyword>
<sequence length="188" mass="21074">MKWDILRNNAFGKQGLKESCVTSIEFAVVVFCSFYVGKLLIPNQETLSLISGLWCAISAIVVLHDNRKATLHAAIIRGLGSLIGAVISGLFLSYFVASFWLLIPMIIITAFLCSLFKFEEGLRLALITVTVVFAVSLVSPDVSGYENAIYRFIESLIGIAFALSARWFTLKFILKRFRFSFLKNRVFK</sequence>
<proteinExistence type="predicted"/>
<protein>
    <recommendedName>
        <fullName evidence="6">Integral membrane bound transporter domain-containing protein</fullName>
    </recommendedName>
</protein>
<dbReference type="EMBL" id="CP022356">
    <property type="protein sequence ID" value="ASK78913.1"/>
    <property type="molecule type" value="Genomic_DNA"/>
</dbReference>